<accession>A0A2A2M4X3</accession>
<evidence type="ECO:0000313" key="2">
    <source>
        <dbReference type="Proteomes" id="UP000218231"/>
    </source>
</evidence>
<comment type="caution">
    <text evidence="1">The sequence shown here is derived from an EMBL/GenBank/DDBJ whole genome shotgun (WGS) entry which is preliminary data.</text>
</comment>
<protein>
    <submittedName>
        <fullName evidence="1">Uncharacterized protein</fullName>
    </submittedName>
</protein>
<dbReference type="EMBL" id="LIAE01005133">
    <property type="protein sequence ID" value="PAV93520.1"/>
    <property type="molecule type" value="Genomic_DNA"/>
</dbReference>
<dbReference type="Proteomes" id="UP000218231">
    <property type="component" value="Unassembled WGS sequence"/>
</dbReference>
<gene>
    <name evidence="1" type="ORF">WR25_19452</name>
</gene>
<organism evidence="1 2">
    <name type="scientific">Diploscapter pachys</name>
    <dbReference type="NCBI Taxonomy" id="2018661"/>
    <lineage>
        <taxon>Eukaryota</taxon>
        <taxon>Metazoa</taxon>
        <taxon>Ecdysozoa</taxon>
        <taxon>Nematoda</taxon>
        <taxon>Chromadorea</taxon>
        <taxon>Rhabditida</taxon>
        <taxon>Rhabditina</taxon>
        <taxon>Rhabditomorpha</taxon>
        <taxon>Rhabditoidea</taxon>
        <taxon>Rhabditidae</taxon>
        <taxon>Diploscapter</taxon>
    </lineage>
</organism>
<evidence type="ECO:0000313" key="1">
    <source>
        <dbReference type="EMBL" id="PAV93520.1"/>
    </source>
</evidence>
<name>A0A2A2M4X3_9BILA</name>
<proteinExistence type="predicted"/>
<reference evidence="1 2" key="1">
    <citation type="journal article" date="2017" name="Curr. Biol.">
        <title>Genome architecture and evolution of a unichromosomal asexual nematode.</title>
        <authorList>
            <person name="Fradin H."/>
            <person name="Zegar C."/>
            <person name="Gutwein M."/>
            <person name="Lucas J."/>
            <person name="Kovtun M."/>
            <person name="Corcoran D."/>
            <person name="Baugh L.R."/>
            <person name="Kiontke K."/>
            <person name="Gunsalus K."/>
            <person name="Fitch D.H."/>
            <person name="Piano F."/>
        </authorList>
    </citation>
    <scope>NUCLEOTIDE SEQUENCE [LARGE SCALE GENOMIC DNA]</scope>
    <source>
        <strain evidence="1">PF1309</strain>
    </source>
</reference>
<dbReference type="AlphaFoldDB" id="A0A2A2M4X3"/>
<keyword evidence="2" id="KW-1185">Reference proteome</keyword>
<sequence length="73" mass="8563">MRGIMDDVQRHLAPIHRDRPRIGRVEPQHRSAVHRDLRPIRHPDIAPFAITSGDHLAHASLRRRIEQHARHQP</sequence>